<dbReference type="GO" id="GO:0005840">
    <property type="term" value="C:ribosome"/>
    <property type="evidence" value="ECO:0007669"/>
    <property type="project" value="UniProtKB-KW"/>
</dbReference>
<dbReference type="Proteomes" id="UP000320813">
    <property type="component" value="Unassembled WGS sequence"/>
</dbReference>
<dbReference type="Gene3D" id="3.40.1370.10">
    <property type="match status" value="1"/>
</dbReference>
<evidence type="ECO:0000256" key="3">
    <source>
        <dbReference type="ARBA" id="ARBA00023274"/>
    </source>
</evidence>
<dbReference type="EMBL" id="SGBD01000001">
    <property type="protein sequence ID" value="RZD15168.1"/>
    <property type="molecule type" value="Genomic_DNA"/>
</dbReference>
<keyword evidence="2 5" id="KW-0689">Ribosomal protein</keyword>
<dbReference type="HAMAP" id="MF_01328_B">
    <property type="entry name" value="Ribosomal_uL4_B"/>
    <property type="match status" value="1"/>
</dbReference>
<comment type="function">
    <text evidence="5">One of the primary rRNA binding proteins, this protein initially binds near the 5'-end of the 23S rRNA. It is important during the early stages of 50S assembly. It makes multiple contacts with different domains of the 23S rRNA in the assembled 50S subunit and ribosome.</text>
</comment>
<dbReference type="InterPro" id="IPR023574">
    <property type="entry name" value="Ribosomal_uL4_dom_sf"/>
</dbReference>
<dbReference type="NCBIfam" id="TIGR03953">
    <property type="entry name" value="rplD_bact"/>
    <property type="match status" value="1"/>
</dbReference>
<comment type="function">
    <text evidence="5">Forms part of the polypeptide exit tunnel.</text>
</comment>
<dbReference type="GO" id="GO:0019843">
    <property type="term" value="F:rRNA binding"/>
    <property type="evidence" value="ECO:0007669"/>
    <property type="project" value="UniProtKB-UniRule"/>
</dbReference>
<evidence type="ECO:0000256" key="1">
    <source>
        <dbReference type="ARBA" id="ARBA00010528"/>
    </source>
</evidence>
<dbReference type="PANTHER" id="PTHR10746">
    <property type="entry name" value="50S RIBOSOMAL PROTEIN L4"/>
    <property type="match status" value="1"/>
</dbReference>
<sequence length="211" mass="23731">MSEKVNVVNKNNEKVGDIELNEIVYSYPVKEALIKEYVLLTLANKRLGLASTKNRKIVSGGGIKPWKQKGTGRARAGSIRSPLWKGGGTIFGPKNEKNYKKDMPKKARKAAVKSALSYLFKEGRLTFIEDFDIPEIKTKEMVKFFSKFGIEKGLVILPSTNINDKIVKSTRNLADFKATNVNEINIIDLLKYKKILISVKANEELERNLAI</sequence>
<gene>
    <name evidence="5" type="primary">rplD</name>
    <name evidence="6" type="ORF">EVJ47_02525</name>
</gene>
<evidence type="ECO:0000256" key="2">
    <source>
        <dbReference type="ARBA" id="ARBA00022980"/>
    </source>
</evidence>
<keyword evidence="5" id="KW-0694">RNA-binding</keyword>
<evidence type="ECO:0000256" key="5">
    <source>
        <dbReference type="HAMAP-Rule" id="MF_01328"/>
    </source>
</evidence>
<dbReference type="PANTHER" id="PTHR10746:SF6">
    <property type="entry name" value="LARGE RIBOSOMAL SUBUNIT PROTEIN UL4M"/>
    <property type="match status" value="1"/>
</dbReference>
<reference evidence="6 7" key="1">
    <citation type="submission" date="2019-01" db="EMBL/GenBank/DDBJ databases">
        <title>Insights into ecological role of a new deltaproteobacterial order Candidatus Sinidesulfobacterales (Sva0485) by metagenomics and metatranscriptomics.</title>
        <authorList>
            <person name="Tan S."/>
            <person name="Liu J."/>
            <person name="Fang Y."/>
            <person name="Hedlund B.P."/>
            <person name="Lian Z.H."/>
            <person name="Huang L.Y."/>
            <person name="Li J.T."/>
            <person name="Huang L.N."/>
            <person name="Li W.J."/>
            <person name="Jiang H.C."/>
            <person name="Dong H.L."/>
            <person name="Shu W.S."/>
        </authorList>
    </citation>
    <scope>NUCLEOTIDE SEQUENCE [LARGE SCALE GENOMIC DNA]</scope>
    <source>
        <strain evidence="6">AP3</strain>
    </source>
</reference>
<comment type="caution">
    <text evidence="6">The sequence shown here is derived from an EMBL/GenBank/DDBJ whole genome shotgun (WGS) entry which is preliminary data.</text>
</comment>
<comment type="similarity">
    <text evidence="1 5">Belongs to the universal ribosomal protein uL4 family.</text>
</comment>
<keyword evidence="5" id="KW-0699">rRNA-binding</keyword>
<dbReference type="InterPro" id="IPR002136">
    <property type="entry name" value="Ribosomal_uL4"/>
</dbReference>
<dbReference type="GO" id="GO:0006412">
    <property type="term" value="P:translation"/>
    <property type="evidence" value="ECO:0007669"/>
    <property type="project" value="UniProtKB-UniRule"/>
</dbReference>
<dbReference type="GO" id="GO:0003735">
    <property type="term" value="F:structural constituent of ribosome"/>
    <property type="evidence" value="ECO:0007669"/>
    <property type="project" value="InterPro"/>
</dbReference>
<dbReference type="AlphaFoldDB" id="A0A519BD58"/>
<evidence type="ECO:0000313" key="6">
    <source>
        <dbReference type="EMBL" id="RZD15168.1"/>
    </source>
</evidence>
<dbReference type="GO" id="GO:1990904">
    <property type="term" value="C:ribonucleoprotein complex"/>
    <property type="evidence" value="ECO:0007669"/>
    <property type="project" value="UniProtKB-KW"/>
</dbReference>
<name>A0A519BD58_9DELT</name>
<comment type="subunit">
    <text evidence="5">Part of the 50S ribosomal subunit.</text>
</comment>
<protein>
    <recommendedName>
        <fullName evidence="4 5">Large ribosomal subunit protein uL4</fullName>
    </recommendedName>
</protein>
<keyword evidence="3 5" id="KW-0687">Ribonucleoprotein</keyword>
<evidence type="ECO:0000313" key="7">
    <source>
        <dbReference type="Proteomes" id="UP000320813"/>
    </source>
</evidence>
<evidence type="ECO:0000256" key="4">
    <source>
        <dbReference type="ARBA" id="ARBA00035244"/>
    </source>
</evidence>
<proteinExistence type="inferred from homology"/>
<accession>A0A519BD58</accession>
<dbReference type="SUPFAM" id="SSF52166">
    <property type="entry name" value="Ribosomal protein L4"/>
    <property type="match status" value="1"/>
</dbReference>
<organism evidence="6 7">
    <name type="scientific">Candidatus Acidulodesulfobacterium ferriphilum</name>
    <dbReference type="NCBI Taxonomy" id="2597223"/>
    <lineage>
        <taxon>Bacteria</taxon>
        <taxon>Deltaproteobacteria</taxon>
        <taxon>Candidatus Acidulodesulfobacterales</taxon>
        <taxon>Candidatus Acidulodesulfobacterium</taxon>
    </lineage>
</organism>
<dbReference type="InterPro" id="IPR013005">
    <property type="entry name" value="Ribosomal_uL4-like"/>
</dbReference>
<dbReference type="Pfam" id="PF00573">
    <property type="entry name" value="Ribosomal_L4"/>
    <property type="match status" value="1"/>
</dbReference>